<dbReference type="AlphaFoldDB" id="A0A839E4C7"/>
<proteinExistence type="predicted"/>
<feature type="region of interest" description="Disordered" evidence="1">
    <location>
        <begin position="189"/>
        <end position="317"/>
    </location>
</feature>
<protein>
    <submittedName>
        <fullName evidence="3">Uncharacterized protein</fullName>
    </submittedName>
</protein>
<feature type="transmembrane region" description="Helical" evidence="2">
    <location>
        <begin position="47"/>
        <end position="68"/>
    </location>
</feature>
<keyword evidence="2" id="KW-1133">Transmembrane helix</keyword>
<accession>A0A839E4C7</accession>
<keyword evidence="4" id="KW-1185">Reference proteome</keyword>
<keyword evidence="2" id="KW-0472">Membrane</keyword>
<dbReference type="RefSeq" id="WP_182545878.1">
    <property type="nucleotide sequence ID" value="NZ_JACGWZ010000006.1"/>
</dbReference>
<feature type="region of interest" description="Disordered" evidence="1">
    <location>
        <begin position="139"/>
        <end position="158"/>
    </location>
</feature>
<feature type="compositionally biased region" description="Low complexity" evidence="1">
    <location>
        <begin position="280"/>
        <end position="295"/>
    </location>
</feature>
<reference evidence="3 4" key="1">
    <citation type="submission" date="2020-07" db="EMBL/GenBank/DDBJ databases">
        <title>Sequencing the genomes of 1000 actinobacteria strains.</title>
        <authorList>
            <person name="Klenk H.-P."/>
        </authorList>
    </citation>
    <scope>NUCLEOTIDE SEQUENCE [LARGE SCALE GENOMIC DNA]</scope>
    <source>
        <strain evidence="3 4">DSM 45975</strain>
    </source>
</reference>
<keyword evidence="2" id="KW-0812">Transmembrane</keyword>
<evidence type="ECO:0000313" key="4">
    <source>
        <dbReference type="Proteomes" id="UP000569329"/>
    </source>
</evidence>
<feature type="compositionally biased region" description="Basic and acidic residues" evidence="1">
    <location>
        <begin position="245"/>
        <end position="261"/>
    </location>
</feature>
<name>A0A839E4C7_9PSEU</name>
<evidence type="ECO:0000256" key="1">
    <source>
        <dbReference type="SAM" id="MobiDB-lite"/>
    </source>
</evidence>
<feature type="region of interest" description="Disordered" evidence="1">
    <location>
        <begin position="1"/>
        <end position="24"/>
    </location>
</feature>
<dbReference type="Proteomes" id="UP000569329">
    <property type="component" value="Unassembled WGS sequence"/>
</dbReference>
<feature type="compositionally biased region" description="Low complexity" evidence="1">
    <location>
        <begin position="142"/>
        <end position="153"/>
    </location>
</feature>
<feature type="compositionally biased region" description="Basic and acidic residues" evidence="1">
    <location>
        <begin position="296"/>
        <end position="307"/>
    </location>
</feature>
<gene>
    <name evidence="3" type="ORF">FHX42_004044</name>
</gene>
<organism evidence="3 4">
    <name type="scientific">Halosaccharopolyspora lacisalsi</name>
    <dbReference type="NCBI Taxonomy" id="1000566"/>
    <lineage>
        <taxon>Bacteria</taxon>
        <taxon>Bacillati</taxon>
        <taxon>Actinomycetota</taxon>
        <taxon>Actinomycetes</taxon>
        <taxon>Pseudonocardiales</taxon>
        <taxon>Pseudonocardiaceae</taxon>
        <taxon>Halosaccharopolyspora</taxon>
    </lineage>
</organism>
<comment type="caution">
    <text evidence="3">The sequence shown here is derived from an EMBL/GenBank/DDBJ whole genome shotgun (WGS) entry which is preliminary data.</text>
</comment>
<evidence type="ECO:0000256" key="2">
    <source>
        <dbReference type="SAM" id="Phobius"/>
    </source>
</evidence>
<feature type="compositionally biased region" description="Basic and acidic residues" evidence="1">
    <location>
        <begin position="1"/>
        <end position="22"/>
    </location>
</feature>
<feature type="transmembrane region" description="Helical" evidence="2">
    <location>
        <begin position="164"/>
        <end position="185"/>
    </location>
</feature>
<sequence>MTQHHSREASDENKDTKSKKIDVSTTQVAGTALASVTAAFLGGQLGMAGTVGGAALTSVVITVGGEVYRRSLETTKEKAAVTAAKATMRRVGSRSVAGAEERTRRIDTSHYGGQELYWPGGERVADDRDAQRTRRIELPGRAESAAASTTVSEHPTPSRRRFRWTVIAVTSGLAFVLCMLVVTGFEGVTGRTLSGGEHGTTVGKLVRPGPRQDQPPVPAPEGSRTADTPEPSRRSSPTTGPAVEPSRERSTSERPTRERATEQPTPTRTRAPISESAPVEQPESTPSQQQGQQRTDTQRHGKQEERVVPSTNSGSGQ</sequence>
<dbReference type="EMBL" id="JACGWZ010000006">
    <property type="protein sequence ID" value="MBA8826665.1"/>
    <property type="molecule type" value="Genomic_DNA"/>
</dbReference>
<evidence type="ECO:0000313" key="3">
    <source>
        <dbReference type="EMBL" id="MBA8826665.1"/>
    </source>
</evidence>